<feature type="region of interest" description="Disordered" evidence="1">
    <location>
        <begin position="267"/>
        <end position="326"/>
    </location>
</feature>
<protein>
    <recommendedName>
        <fullName evidence="4">NIDO domain-containing protein</fullName>
    </recommendedName>
</protein>
<feature type="chain" id="PRO_5004716655" description="NIDO domain-containing protein" evidence="3">
    <location>
        <begin position="25"/>
        <end position="408"/>
    </location>
</feature>
<dbReference type="CTD" id="20238665"/>
<dbReference type="GeneID" id="20238665"/>
<dbReference type="STRING" id="225164.V4AHD9"/>
<dbReference type="PROSITE" id="PS51220">
    <property type="entry name" value="NIDO"/>
    <property type="match status" value="1"/>
</dbReference>
<evidence type="ECO:0000256" key="1">
    <source>
        <dbReference type="SAM" id="MobiDB-lite"/>
    </source>
</evidence>
<feature type="signal peptide" evidence="3">
    <location>
        <begin position="1"/>
        <end position="24"/>
    </location>
</feature>
<reference evidence="5 6" key="1">
    <citation type="journal article" date="2013" name="Nature">
        <title>Insights into bilaterian evolution from three spiralian genomes.</title>
        <authorList>
            <person name="Simakov O."/>
            <person name="Marletaz F."/>
            <person name="Cho S.J."/>
            <person name="Edsinger-Gonzales E."/>
            <person name="Havlak P."/>
            <person name="Hellsten U."/>
            <person name="Kuo D.H."/>
            <person name="Larsson T."/>
            <person name="Lv J."/>
            <person name="Arendt D."/>
            <person name="Savage R."/>
            <person name="Osoegawa K."/>
            <person name="de Jong P."/>
            <person name="Grimwood J."/>
            <person name="Chapman J.A."/>
            <person name="Shapiro H."/>
            <person name="Aerts A."/>
            <person name="Otillar R.P."/>
            <person name="Terry A.Y."/>
            <person name="Boore J.L."/>
            <person name="Grigoriev I.V."/>
            <person name="Lindberg D.R."/>
            <person name="Seaver E.C."/>
            <person name="Weisblat D.A."/>
            <person name="Putnam N.H."/>
            <person name="Rokhsar D.S."/>
        </authorList>
    </citation>
    <scope>NUCLEOTIDE SEQUENCE [LARGE SCALE GENOMIC DNA]</scope>
</reference>
<evidence type="ECO:0000256" key="3">
    <source>
        <dbReference type="SAM" id="SignalP"/>
    </source>
</evidence>
<name>V4AHD9_LOTGI</name>
<dbReference type="GO" id="GO:0007160">
    <property type="term" value="P:cell-matrix adhesion"/>
    <property type="evidence" value="ECO:0007669"/>
    <property type="project" value="InterPro"/>
</dbReference>
<keyword evidence="6" id="KW-1185">Reference proteome</keyword>
<keyword evidence="2" id="KW-1133">Transmembrane helix</keyword>
<evidence type="ECO:0000259" key="4">
    <source>
        <dbReference type="PROSITE" id="PS51220"/>
    </source>
</evidence>
<gene>
    <name evidence="5" type="ORF">LOTGIDRAFT_161309</name>
</gene>
<evidence type="ECO:0000313" key="5">
    <source>
        <dbReference type="EMBL" id="ESO94605.1"/>
    </source>
</evidence>
<sequence>MSVITTMKMLFIIGIVYEWKQSNAQTYLPFGLSEGDIQPPVDAQFAQINLTESFKLYGNLYSKLYINIDGIISFNSELRVTQIQGAFPIGDGITVICVLCADVKVANGGEVWYGMRSDTTTLNKVGDDVKTYFENLNPSWVFVGTWNNVKSFANDESEGTGNVFQVILASDSEMSIVIFHYFNITWVYDSKPFPDVSIQVRAKSGFNAGDGVSYYIHPDSKTEEMVNIDEDSNYNELGMFMYKVDAIIEQPTLVSSTIVISTAPTTPITSTESVSSSASSEASSGPTMSLTSTDNIPSSLSSQTNTVSHNDLTTSSSPVVSTLSPDQSGLPGYLTVIFALLGSVCGLLIIAGVVYFFCFKKIHQSLPKPTKIQVMNNNVLSDSSEERKYEEPFKIPRPKISHNKIHVV</sequence>
<feature type="compositionally biased region" description="Low complexity" evidence="1">
    <location>
        <begin position="312"/>
        <end position="325"/>
    </location>
</feature>
<feature type="compositionally biased region" description="Polar residues" evidence="1">
    <location>
        <begin position="285"/>
        <end position="311"/>
    </location>
</feature>
<feature type="domain" description="NIDO" evidence="4">
    <location>
        <begin position="98"/>
        <end position="247"/>
    </location>
</feature>
<accession>V4AHD9</accession>
<organism evidence="5 6">
    <name type="scientific">Lottia gigantea</name>
    <name type="common">Giant owl limpet</name>
    <dbReference type="NCBI Taxonomy" id="225164"/>
    <lineage>
        <taxon>Eukaryota</taxon>
        <taxon>Metazoa</taxon>
        <taxon>Spiralia</taxon>
        <taxon>Lophotrochozoa</taxon>
        <taxon>Mollusca</taxon>
        <taxon>Gastropoda</taxon>
        <taxon>Patellogastropoda</taxon>
        <taxon>Lottioidea</taxon>
        <taxon>Lottiidae</taxon>
        <taxon>Lottia</taxon>
    </lineage>
</organism>
<dbReference type="Proteomes" id="UP000030746">
    <property type="component" value="Unassembled WGS sequence"/>
</dbReference>
<keyword evidence="2" id="KW-0472">Membrane</keyword>
<dbReference type="AlphaFoldDB" id="V4AHD9"/>
<dbReference type="PANTHER" id="PTHR13802:SF59">
    <property type="entry name" value="SUSHI DOMAIN-CONTAINING PROTEIN 2"/>
    <property type="match status" value="1"/>
</dbReference>
<dbReference type="OrthoDB" id="6236007at2759"/>
<feature type="compositionally biased region" description="Low complexity" evidence="1">
    <location>
        <begin position="267"/>
        <end position="284"/>
    </location>
</feature>
<evidence type="ECO:0000256" key="2">
    <source>
        <dbReference type="SAM" id="Phobius"/>
    </source>
</evidence>
<keyword evidence="2" id="KW-0812">Transmembrane</keyword>
<dbReference type="PANTHER" id="PTHR13802">
    <property type="entry name" value="MUCIN 4-RELATED"/>
    <property type="match status" value="1"/>
</dbReference>
<evidence type="ECO:0000313" key="6">
    <source>
        <dbReference type="Proteomes" id="UP000030746"/>
    </source>
</evidence>
<feature type="transmembrane region" description="Helical" evidence="2">
    <location>
        <begin position="333"/>
        <end position="358"/>
    </location>
</feature>
<dbReference type="HOGENOM" id="CLU_674913_0_0_1"/>
<dbReference type="OMA" id="TWEDVAN"/>
<dbReference type="SMART" id="SM00539">
    <property type="entry name" value="NIDO"/>
    <property type="match status" value="1"/>
</dbReference>
<dbReference type="EMBL" id="KB201802">
    <property type="protein sequence ID" value="ESO94605.1"/>
    <property type="molecule type" value="Genomic_DNA"/>
</dbReference>
<dbReference type="KEGG" id="lgi:LOTGIDRAFT_161309"/>
<keyword evidence="3" id="KW-0732">Signal</keyword>
<dbReference type="InterPro" id="IPR003886">
    <property type="entry name" value="NIDO_dom"/>
</dbReference>
<dbReference type="Pfam" id="PF06119">
    <property type="entry name" value="NIDO"/>
    <property type="match status" value="1"/>
</dbReference>
<proteinExistence type="predicted"/>
<dbReference type="InterPro" id="IPR051495">
    <property type="entry name" value="Epithelial_Barrier/Signaling"/>
</dbReference>
<dbReference type="RefSeq" id="XP_009054878.1">
    <property type="nucleotide sequence ID" value="XM_009056630.1"/>
</dbReference>